<dbReference type="Proteomes" id="UP000215914">
    <property type="component" value="Unassembled WGS sequence"/>
</dbReference>
<proteinExistence type="predicted"/>
<sequence length="75" mass="8768">MIKTVVLCTIPHIPAVIEDYKDLIPVIITLENNLEYCKTVDKKRMTHIISMQYLTSFMIQILLRISIYFDCKCMG</sequence>
<comment type="caution">
    <text evidence="2">The sequence shown here is derived from an EMBL/GenBank/DDBJ whole genome shotgun (WGS) entry which is preliminary data.</text>
</comment>
<accession>A0A9K3JNP5</accession>
<name>A0A9K3JNP5_HELAN</name>
<organism evidence="2 3">
    <name type="scientific">Helianthus annuus</name>
    <name type="common">Common sunflower</name>
    <dbReference type="NCBI Taxonomy" id="4232"/>
    <lineage>
        <taxon>Eukaryota</taxon>
        <taxon>Viridiplantae</taxon>
        <taxon>Streptophyta</taxon>
        <taxon>Embryophyta</taxon>
        <taxon>Tracheophyta</taxon>
        <taxon>Spermatophyta</taxon>
        <taxon>Magnoliopsida</taxon>
        <taxon>eudicotyledons</taxon>
        <taxon>Gunneridae</taxon>
        <taxon>Pentapetalae</taxon>
        <taxon>asterids</taxon>
        <taxon>campanulids</taxon>
        <taxon>Asterales</taxon>
        <taxon>Asteraceae</taxon>
        <taxon>Asteroideae</taxon>
        <taxon>Heliantheae alliance</taxon>
        <taxon>Heliantheae</taxon>
        <taxon>Helianthus</taxon>
    </lineage>
</organism>
<dbReference type="Gramene" id="mRNA:HanXRQr2_Chr02g0065081">
    <property type="protein sequence ID" value="CDS:HanXRQr2_Chr02g0065081.1"/>
    <property type="gene ID" value="HanXRQr2_Chr02g0065081"/>
</dbReference>
<keyword evidence="1" id="KW-0472">Membrane</keyword>
<reference evidence="2" key="1">
    <citation type="journal article" date="2017" name="Nature">
        <title>The sunflower genome provides insights into oil metabolism, flowering and Asterid evolution.</title>
        <authorList>
            <person name="Badouin H."/>
            <person name="Gouzy J."/>
            <person name="Grassa C.J."/>
            <person name="Murat F."/>
            <person name="Staton S.E."/>
            <person name="Cottret L."/>
            <person name="Lelandais-Briere C."/>
            <person name="Owens G.L."/>
            <person name="Carrere S."/>
            <person name="Mayjonade B."/>
            <person name="Legrand L."/>
            <person name="Gill N."/>
            <person name="Kane N.C."/>
            <person name="Bowers J.E."/>
            <person name="Hubner S."/>
            <person name="Bellec A."/>
            <person name="Berard A."/>
            <person name="Berges H."/>
            <person name="Blanchet N."/>
            <person name="Boniface M.C."/>
            <person name="Brunel D."/>
            <person name="Catrice O."/>
            <person name="Chaidir N."/>
            <person name="Claudel C."/>
            <person name="Donnadieu C."/>
            <person name="Faraut T."/>
            <person name="Fievet G."/>
            <person name="Helmstetter N."/>
            <person name="King M."/>
            <person name="Knapp S.J."/>
            <person name="Lai Z."/>
            <person name="Le Paslier M.C."/>
            <person name="Lippi Y."/>
            <person name="Lorenzon L."/>
            <person name="Mandel J.R."/>
            <person name="Marage G."/>
            <person name="Marchand G."/>
            <person name="Marquand E."/>
            <person name="Bret-Mestries E."/>
            <person name="Morien E."/>
            <person name="Nambeesan S."/>
            <person name="Nguyen T."/>
            <person name="Pegot-Espagnet P."/>
            <person name="Pouilly N."/>
            <person name="Raftis F."/>
            <person name="Sallet E."/>
            <person name="Schiex T."/>
            <person name="Thomas J."/>
            <person name="Vandecasteele C."/>
            <person name="Vares D."/>
            <person name="Vear F."/>
            <person name="Vautrin S."/>
            <person name="Crespi M."/>
            <person name="Mangin B."/>
            <person name="Burke J.M."/>
            <person name="Salse J."/>
            <person name="Munos S."/>
            <person name="Vincourt P."/>
            <person name="Rieseberg L.H."/>
            <person name="Langlade N.B."/>
        </authorList>
    </citation>
    <scope>NUCLEOTIDE SEQUENCE</scope>
    <source>
        <tissue evidence="2">Leaves</tissue>
    </source>
</reference>
<keyword evidence="1" id="KW-0812">Transmembrane</keyword>
<gene>
    <name evidence="2" type="ORF">HanXRQr2_Chr02g0065081</name>
</gene>
<dbReference type="AlphaFoldDB" id="A0A9K3JNP5"/>
<dbReference type="EMBL" id="MNCJ02000317">
    <property type="protein sequence ID" value="KAF5818424.1"/>
    <property type="molecule type" value="Genomic_DNA"/>
</dbReference>
<evidence type="ECO:0000313" key="3">
    <source>
        <dbReference type="Proteomes" id="UP000215914"/>
    </source>
</evidence>
<feature type="transmembrane region" description="Helical" evidence="1">
    <location>
        <begin position="48"/>
        <end position="69"/>
    </location>
</feature>
<protein>
    <submittedName>
        <fullName evidence="2">Uncharacterized protein</fullName>
    </submittedName>
</protein>
<reference evidence="2" key="2">
    <citation type="submission" date="2020-06" db="EMBL/GenBank/DDBJ databases">
        <title>Helianthus annuus Genome sequencing and assembly Release 2.</title>
        <authorList>
            <person name="Gouzy J."/>
            <person name="Langlade N."/>
            <person name="Munos S."/>
        </authorList>
    </citation>
    <scope>NUCLEOTIDE SEQUENCE</scope>
    <source>
        <tissue evidence="2">Leaves</tissue>
    </source>
</reference>
<keyword evidence="3" id="KW-1185">Reference proteome</keyword>
<keyword evidence="1" id="KW-1133">Transmembrane helix</keyword>
<evidence type="ECO:0000256" key="1">
    <source>
        <dbReference type="SAM" id="Phobius"/>
    </source>
</evidence>
<evidence type="ECO:0000313" key="2">
    <source>
        <dbReference type="EMBL" id="KAF5818424.1"/>
    </source>
</evidence>